<dbReference type="InterPro" id="IPR052734">
    <property type="entry name" value="Nod_factor_acetyltransferase"/>
</dbReference>
<evidence type="ECO:0000313" key="3">
    <source>
        <dbReference type="EMBL" id="ALB75665.1"/>
    </source>
</evidence>
<dbReference type="AlphaFoldDB" id="A0A0M4C1R7"/>
<organism evidence="3">
    <name type="scientific">uncultured bacterium 2M03</name>
    <dbReference type="NCBI Taxonomy" id="1701359"/>
    <lineage>
        <taxon>Bacteria</taxon>
        <taxon>environmental samples</taxon>
    </lineage>
</organism>
<evidence type="ECO:0000259" key="2">
    <source>
        <dbReference type="Pfam" id="PF01757"/>
    </source>
</evidence>
<feature type="transmembrane region" description="Helical" evidence="1">
    <location>
        <begin position="142"/>
        <end position="167"/>
    </location>
</feature>
<keyword evidence="1" id="KW-0472">Membrane</keyword>
<keyword evidence="1" id="KW-1133">Transmembrane helix</keyword>
<dbReference type="GO" id="GO:0016747">
    <property type="term" value="F:acyltransferase activity, transferring groups other than amino-acyl groups"/>
    <property type="evidence" value="ECO:0007669"/>
    <property type="project" value="InterPro"/>
</dbReference>
<proteinExistence type="predicted"/>
<feature type="transmembrane region" description="Helical" evidence="1">
    <location>
        <begin position="212"/>
        <end position="230"/>
    </location>
</feature>
<feature type="transmembrane region" description="Helical" evidence="1">
    <location>
        <begin position="271"/>
        <end position="294"/>
    </location>
</feature>
<feature type="transmembrane region" description="Helical" evidence="1">
    <location>
        <begin position="111"/>
        <end position="130"/>
    </location>
</feature>
<keyword evidence="1" id="KW-0812">Transmembrane</keyword>
<feature type="transmembrane region" description="Helical" evidence="1">
    <location>
        <begin position="66"/>
        <end position="90"/>
    </location>
</feature>
<dbReference type="PANTHER" id="PTHR37312:SF1">
    <property type="entry name" value="MEMBRANE-BOUND ACYLTRANSFERASE YKRP-RELATED"/>
    <property type="match status" value="1"/>
</dbReference>
<dbReference type="PANTHER" id="PTHR37312">
    <property type="entry name" value="MEMBRANE-BOUND ACYLTRANSFERASE YKRP-RELATED"/>
    <property type="match status" value="1"/>
</dbReference>
<evidence type="ECO:0000256" key="1">
    <source>
        <dbReference type="SAM" id="Phobius"/>
    </source>
</evidence>
<reference evidence="3" key="1">
    <citation type="journal article" date="2015" name="Proc. Natl. Acad. Sci. U.S.A.">
        <title>Functional metagenomic discovery of bacterial effectors in the human microbiome and isolation of commendamide, a GPCR G2A/132 agonist.</title>
        <authorList>
            <person name="Cohen L.J."/>
            <person name="Kang H.S."/>
            <person name="Chu J."/>
            <person name="Huang Y.H."/>
            <person name="Gordon E.A."/>
            <person name="Reddy B.V."/>
            <person name="Ternei M.A."/>
            <person name="Craig J.W."/>
            <person name="Brady S.F."/>
        </authorList>
    </citation>
    <scope>NUCLEOTIDE SEQUENCE</scope>
</reference>
<dbReference type="EMBL" id="KT336242">
    <property type="protein sequence ID" value="ALB75665.1"/>
    <property type="molecule type" value="Genomic_DNA"/>
</dbReference>
<accession>A0A0M4C1R7</accession>
<protein>
    <recommendedName>
        <fullName evidence="2">Acyltransferase 3 domain-containing protein</fullName>
    </recommendedName>
</protein>
<sequence length="311" mass="35169">MKNRIAELDYLKSIFILLMIVFHLVYIGDKYPYAKALVYTFHMPAFLIISGYVMNIAKGIRPFLRTMWWIFIPYAVMETGYVVMSAILPVRESVEHLSVSLWLDKLFLHPLGPYWYLHTLLLCGLVYLLVDKLAGKWGNTVSVLIILALCYAVLSACGILSLINALYFTAGVALRRSSIDFRTFFSASFWALLPVIWLAADETNLNKSTLSGGALTYLMISFLLAVYRYLPDYLKKGLGYIGSHTFVLLVFSPVFTMAVKPLVSVLAFEPTGLLFLCVSLCFCVMGAFAIAWVMDKLNLSRFFWGKARMLS</sequence>
<dbReference type="InterPro" id="IPR002656">
    <property type="entry name" value="Acyl_transf_3_dom"/>
</dbReference>
<feature type="transmembrane region" description="Helical" evidence="1">
    <location>
        <begin position="12"/>
        <end position="29"/>
    </location>
</feature>
<dbReference type="Pfam" id="PF01757">
    <property type="entry name" value="Acyl_transf_3"/>
    <property type="match status" value="1"/>
</dbReference>
<feature type="domain" description="Acyltransferase 3" evidence="2">
    <location>
        <begin position="6"/>
        <end position="291"/>
    </location>
</feature>
<feature type="transmembrane region" description="Helical" evidence="1">
    <location>
        <begin position="179"/>
        <end position="200"/>
    </location>
</feature>
<feature type="transmembrane region" description="Helical" evidence="1">
    <location>
        <begin position="237"/>
        <end position="259"/>
    </location>
</feature>
<name>A0A0M4C1R7_9BACT</name>
<feature type="transmembrane region" description="Helical" evidence="1">
    <location>
        <begin position="36"/>
        <end position="54"/>
    </location>
</feature>